<protein>
    <recommendedName>
        <fullName evidence="1">UPF0246 protein HS961_19825</fullName>
    </recommendedName>
</protein>
<gene>
    <name evidence="2" type="primary">yaaA</name>
    <name evidence="2" type="ORF">HS961_19825</name>
</gene>
<dbReference type="EMBL" id="CP058554">
    <property type="protein sequence ID" value="QMV74906.1"/>
    <property type="molecule type" value="Genomic_DNA"/>
</dbReference>
<dbReference type="AlphaFoldDB" id="A0A7G5ELN1"/>
<dbReference type="KEGG" id="cpis:HS961_19825"/>
<sequence>MLFLLSPAKSLDYETPLPAGLTSTQPQFIPQSKALIAVLRSQSPQQIASLMHLSDKLAALNVARYEAWSPKFSSKNARQAIMAFNGDVYDGLQAPTLSTKQLDWAQAHLCMLSGLYGVLRPLDLMQPYRLEMGTRLATEQGSNLYHFWGSQIADYLNAQQASEDKPVVVNLASQEYFKSVDRKVLRARVIDCSFEDYKNGQYKIISFFAKKARGMMARYAIEHQTKTPAALKKFSTAGYAFTAEASSEDHFVFRRKVD</sequence>
<name>A0A7G5ELN1_9BURK</name>
<proteinExistence type="inferred from homology"/>
<dbReference type="InterPro" id="IPR005583">
    <property type="entry name" value="YaaA"/>
</dbReference>
<dbReference type="PANTHER" id="PTHR30283">
    <property type="entry name" value="PEROXIDE STRESS RESPONSE PROTEIN YAAA"/>
    <property type="match status" value="1"/>
</dbReference>
<dbReference type="NCBIfam" id="NF002541">
    <property type="entry name" value="PRK02101.1-1"/>
    <property type="match status" value="1"/>
</dbReference>
<evidence type="ECO:0000313" key="3">
    <source>
        <dbReference type="Proteomes" id="UP000515240"/>
    </source>
</evidence>
<dbReference type="GO" id="GO:0005829">
    <property type="term" value="C:cytosol"/>
    <property type="evidence" value="ECO:0007669"/>
    <property type="project" value="TreeGrafter"/>
</dbReference>
<dbReference type="Pfam" id="PF03883">
    <property type="entry name" value="H2O2_YaaD"/>
    <property type="match status" value="1"/>
</dbReference>
<keyword evidence="3" id="KW-1185">Reference proteome</keyword>
<accession>A0A7G5ELN1</accession>
<dbReference type="RefSeq" id="WP_182324956.1">
    <property type="nucleotide sequence ID" value="NZ_CP058554.1"/>
</dbReference>
<evidence type="ECO:0000256" key="1">
    <source>
        <dbReference type="HAMAP-Rule" id="MF_00652"/>
    </source>
</evidence>
<evidence type="ECO:0000313" key="2">
    <source>
        <dbReference type="EMBL" id="QMV74906.1"/>
    </source>
</evidence>
<dbReference type="NCBIfam" id="NF002542">
    <property type="entry name" value="PRK02101.1-3"/>
    <property type="match status" value="1"/>
</dbReference>
<dbReference type="HAMAP" id="MF_00652">
    <property type="entry name" value="UPF0246"/>
    <property type="match status" value="1"/>
</dbReference>
<dbReference type="Proteomes" id="UP000515240">
    <property type="component" value="Chromosome"/>
</dbReference>
<comment type="similarity">
    <text evidence="1">Belongs to the UPF0246 family.</text>
</comment>
<reference evidence="2 3" key="1">
    <citation type="journal article" date="2020" name="G3 (Bethesda)">
        <title>CeMbio - The Caenorhabditis elegans Microbiome Resource.</title>
        <authorList>
            <person name="Dirksen P."/>
            <person name="Assie A."/>
            <person name="Zimmermann J."/>
            <person name="Zhang F."/>
            <person name="Tietje A.M."/>
            <person name="Marsh S.A."/>
            <person name="Felix M.A."/>
            <person name="Shapira M."/>
            <person name="Kaleta C."/>
            <person name="Schulenburg H."/>
            <person name="Samuel B."/>
        </authorList>
    </citation>
    <scope>NUCLEOTIDE SEQUENCE [LARGE SCALE GENOMIC DNA]</scope>
    <source>
        <strain evidence="2 3">BIGb0172</strain>
    </source>
</reference>
<dbReference type="PANTHER" id="PTHR30283:SF4">
    <property type="entry name" value="PEROXIDE STRESS RESISTANCE PROTEIN YAAA"/>
    <property type="match status" value="1"/>
</dbReference>
<dbReference type="GO" id="GO:0033194">
    <property type="term" value="P:response to hydroperoxide"/>
    <property type="evidence" value="ECO:0007669"/>
    <property type="project" value="TreeGrafter"/>
</dbReference>
<organism evidence="2 3">
    <name type="scientific">Comamonas piscis</name>
    <dbReference type="NCBI Taxonomy" id="1562974"/>
    <lineage>
        <taxon>Bacteria</taxon>
        <taxon>Pseudomonadati</taxon>
        <taxon>Pseudomonadota</taxon>
        <taxon>Betaproteobacteria</taxon>
        <taxon>Burkholderiales</taxon>
        <taxon>Comamonadaceae</taxon>
        <taxon>Comamonas</taxon>
    </lineage>
</organism>